<dbReference type="EMBL" id="HBNR01032797">
    <property type="protein sequence ID" value="CAE4587575.1"/>
    <property type="molecule type" value="Transcribed_RNA"/>
</dbReference>
<feature type="compositionally biased region" description="Basic and acidic residues" evidence="1">
    <location>
        <begin position="283"/>
        <end position="293"/>
    </location>
</feature>
<feature type="compositionally biased region" description="Polar residues" evidence="1">
    <location>
        <begin position="309"/>
        <end position="319"/>
    </location>
</feature>
<proteinExistence type="predicted"/>
<reference evidence="2" key="1">
    <citation type="submission" date="2021-01" db="EMBL/GenBank/DDBJ databases">
        <authorList>
            <person name="Corre E."/>
            <person name="Pelletier E."/>
            <person name="Niang G."/>
            <person name="Scheremetjew M."/>
            <person name="Finn R."/>
            <person name="Kale V."/>
            <person name="Holt S."/>
            <person name="Cochrane G."/>
            <person name="Meng A."/>
            <person name="Brown T."/>
            <person name="Cohen L."/>
        </authorList>
    </citation>
    <scope>NUCLEOTIDE SEQUENCE</scope>
    <source>
        <strain evidence="2">CCMP3105</strain>
    </source>
</reference>
<feature type="compositionally biased region" description="Basic and acidic residues" evidence="1">
    <location>
        <begin position="243"/>
        <end position="252"/>
    </location>
</feature>
<feature type="compositionally biased region" description="Low complexity" evidence="1">
    <location>
        <begin position="385"/>
        <end position="399"/>
    </location>
</feature>
<gene>
    <name evidence="2" type="ORF">AMON00008_LOCUS22506</name>
</gene>
<organism evidence="2">
    <name type="scientific">Alexandrium monilatum</name>
    <dbReference type="NCBI Taxonomy" id="311494"/>
    <lineage>
        <taxon>Eukaryota</taxon>
        <taxon>Sar</taxon>
        <taxon>Alveolata</taxon>
        <taxon>Dinophyceae</taxon>
        <taxon>Gonyaulacales</taxon>
        <taxon>Pyrocystaceae</taxon>
        <taxon>Alexandrium</taxon>
    </lineage>
</organism>
<feature type="region of interest" description="Disordered" evidence="1">
    <location>
        <begin position="157"/>
        <end position="431"/>
    </location>
</feature>
<evidence type="ECO:0000256" key="1">
    <source>
        <dbReference type="SAM" id="MobiDB-lite"/>
    </source>
</evidence>
<name>A0A7S4QMS5_9DINO</name>
<feature type="compositionally biased region" description="Polar residues" evidence="1">
    <location>
        <begin position="264"/>
        <end position="278"/>
    </location>
</feature>
<dbReference type="AlphaFoldDB" id="A0A7S4QMS5"/>
<sequence length="431" mass="44838">MRHAFRRCCHAGRVGKAAEESRAGCGATAGESGGGSHFAITATAASRRSGAVATAACRAAAILTPTGLHRPRHDGQFSPDNVGCFGLRAPREPPRSPSALGALQQQEFHRLNVFAAGLGLLAAGFGDLAECALAMAGRGNVAAAGPVALATGFAAGAEGGPATSRRHATWSGLTRTVTGAADPPRRSKSKDAVPIPDVPLAGGLDGEAPAPLRKGTGSSSNRSRGDGLAGAGNGPRNSTTFARRLEAAHEEPLQVEDSDDTPRDTSVSRSARSGSKGSLESPRGARLDSKKPPWNELPLDCLGDMLSTGEFTRQMTVESAESMDCERGTPRTPGTEGEEDDNNEEDDDEDDEDDNESEESAFSDEFEESEESDEQDDDELDGDQSSEVTASSVTETASSGEEDQGEVARSRRPTALSVAASYEGLNARRRA</sequence>
<protein>
    <submittedName>
        <fullName evidence="2">Uncharacterized protein</fullName>
    </submittedName>
</protein>
<feature type="compositionally biased region" description="Acidic residues" evidence="1">
    <location>
        <begin position="336"/>
        <end position="384"/>
    </location>
</feature>
<evidence type="ECO:0000313" key="2">
    <source>
        <dbReference type="EMBL" id="CAE4587575.1"/>
    </source>
</evidence>
<accession>A0A7S4QMS5</accession>